<dbReference type="Proteomes" id="UP001589610">
    <property type="component" value="Unassembled WGS sequence"/>
</dbReference>
<reference evidence="6 7" key="1">
    <citation type="submission" date="2024-09" db="EMBL/GenBank/DDBJ databases">
        <authorList>
            <person name="Sun Q."/>
            <person name="Mori K."/>
        </authorList>
    </citation>
    <scope>NUCLEOTIDE SEQUENCE [LARGE SCALE GENOMIC DNA]</scope>
    <source>
        <strain evidence="6 7">JCM 3028</strain>
    </source>
</reference>
<protein>
    <submittedName>
        <fullName evidence="6">MerR family transcriptional regulator</fullName>
    </submittedName>
</protein>
<evidence type="ECO:0000313" key="6">
    <source>
        <dbReference type="EMBL" id="MFB9675020.1"/>
    </source>
</evidence>
<dbReference type="SUPFAM" id="SSF46955">
    <property type="entry name" value="Putative DNA-binding domain"/>
    <property type="match status" value="1"/>
</dbReference>
<organism evidence="6 7">
    <name type="scientific">Streptosporangium vulgare</name>
    <dbReference type="NCBI Taxonomy" id="46190"/>
    <lineage>
        <taxon>Bacteria</taxon>
        <taxon>Bacillati</taxon>
        <taxon>Actinomycetota</taxon>
        <taxon>Actinomycetes</taxon>
        <taxon>Streptosporangiales</taxon>
        <taxon>Streptosporangiaceae</taxon>
        <taxon>Streptosporangium</taxon>
    </lineage>
</organism>
<keyword evidence="1" id="KW-0678">Repressor</keyword>
<evidence type="ECO:0000313" key="7">
    <source>
        <dbReference type="Proteomes" id="UP001589610"/>
    </source>
</evidence>
<dbReference type="SMART" id="SM00422">
    <property type="entry name" value="HTH_MERR"/>
    <property type="match status" value="1"/>
</dbReference>
<evidence type="ECO:0000259" key="5">
    <source>
        <dbReference type="PROSITE" id="PS50937"/>
    </source>
</evidence>
<name>A0ABV5T7H8_9ACTN</name>
<evidence type="ECO:0000256" key="2">
    <source>
        <dbReference type="ARBA" id="ARBA00023015"/>
    </source>
</evidence>
<accession>A0ABV5T7H8</accession>
<keyword evidence="4" id="KW-0804">Transcription</keyword>
<keyword evidence="3" id="KW-0238">DNA-binding</keyword>
<proteinExistence type="predicted"/>
<dbReference type="PROSITE" id="PS50937">
    <property type="entry name" value="HTH_MERR_2"/>
    <property type="match status" value="1"/>
</dbReference>
<dbReference type="RefSeq" id="WP_386154835.1">
    <property type="nucleotide sequence ID" value="NZ_JBHMBS010000002.1"/>
</dbReference>
<dbReference type="InterPro" id="IPR009061">
    <property type="entry name" value="DNA-bd_dom_put_sf"/>
</dbReference>
<comment type="caution">
    <text evidence="6">The sequence shown here is derived from an EMBL/GenBank/DDBJ whole genome shotgun (WGS) entry which is preliminary data.</text>
</comment>
<evidence type="ECO:0000256" key="1">
    <source>
        <dbReference type="ARBA" id="ARBA00022491"/>
    </source>
</evidence>
<dbReference type="PANTHER" id="PTHR30204:SF69">
    <property type="entry name" value="MERR-FAMILY TRANSCRIPTIONAL REGULATOR"/>
    <property type="match status" value="1"/>
</dbReference>
<dbReference type="PANTHER" id="PTHR30204">
    <property type="entry name" value="REDOX-CYCLING DRUG-SENSING TRANSCRIPTIONAL ACTIVATOR SOXR"/>
    <property type="match status" value="1"/>
</dbReference>
<evidence type="ECO:0000256" key="4">
    <source>
        <dbReference type="ARBA" id="ARBA00023163"/>
    </source>
</evidence>
<feature type="domain" description="HTH merR-type" evidence="5">
    <location>
        <begin position="9"/>
        <end position="77"/>
    </location>
</feature>
<keyword evidence="2" id="KW-0805">Transcription regulation</keyword>
<dbReference type="PRINTS" id="PR00040">
    <property type="entry name" value="HTHMERR"/>
</dbReference>
<dbReference type="EMBL" id="JBHMBS010000002">
    <property type="protein sequence ID" value="MFB9675020.1"/>
    <property type="molecule type" value="Genomic_DNA"/>
</dbReference>
<sequence>MKSSDGDATMSIGEIARRFGLPAHVLRHWEAMGLLTPTRVRADRRRYDRDHLYRVAVILRAKEAGFSLTDIREMIATGDPEARRDVLRRRHADLTRRVAQARSSLHMIECALACDHEDFTGCAHFQRNLEEKVDA</sequence>
<dbReference type="Gene3D" id="1.10.1660.10">
    <property type="match status" value="1"/>
</dbReference>
<keyword evidence="7" id="KW-1185">Reference proteome</keyword>
<evidence type="ECO:0000256" key="3">
    <source>
        <dbReference type="ARBA" id="ARBA00023125"/>
    </source>
</evidence>
<dbReference type="InterPro" id="IPR047057">
    <property type="entry name" value="MerR_fam"/>
</dbReference>
<dbReference type="InterPro" id="IPR000551">
    <property type="entry name" value="MerR-type_HTH_dom"/>
</dbReference>
<gene>
    <name evidence="6" type="ORF">ACFFRH_05935</name>
</gene>
<dbReference type="Pfam" id="PF13411">
    <property type="entry name" value="MerR_1"/>
    <property type="match status" value="1"/>
</dbReference>